<feature type="compositionally biased region" description="Low complexity" evidence="1">
    <location>
        <begin position="35"/>
        <end position="47"/>
    </location>
</feature>
<accession>A0ABR2K5D0</accession>
<evidence type="ECO:0000313" key="2">
    <source>
        <dbReference type="EMBL" id="KAK8886319.1"/>
    </source>
</evidence>
<sequence length="183" mass="20974">MSQASSNPKSPHQSKHYSSSSTSHQNSKHHHRQNSSCSRSMASSNDSLGYLPRNEAAIQLSRLLEKRNSSQAAMQQDVDREAKQRYASAIKEARLKHIEKKIVGELSRIQVLEHQQQLDRVKTIRGKDALARTYMVEARFDEKQRNLNQMLIDDKLHPRTSEPQPLQMPNLHNSPNQSDDENI</sequence>
<comment type="caution">
    <text evidence="2">The sequence shown here is derived from an EMBL/GenBank/DDBJ whole genome shotgun (WGS) entry which is preliminary data.</text>
</comment>
<gene>
    <name evidence="2" type="ORF">M9Y10_041781</name>
</gene>
<feature type="region of interest" description="Disordered" evidence="1">
    <location>
        <begin position="1"/>
        <end position="48"/>
    </location>
</feature>
<keyword evidence="3" id="KW-1185">Reference proteome</keyword>
<dbReference type="Proteomes" id="UP001470230">
    <property type="component" value="Unassembled WGS sequence"/>
</dbReference>
<organism evidence="2 3">
    <name type="scientific">Tritrichomonas musculus</name>
    <dbReference type="NCBI Taxonomy" id="1915356"/>
    <lineage>
        <taxon>Eukaryota</taxon>
        <taxon>Metamonada</taxon>
        <taxon>Parabasalia</taxon>
        <taxon>Tritrichomonadida</taxon>
        <taxon>Tritrichomonadidae</taxon>
        <taxon>Tritrichomonas</taxon>
    </lineage>
</organism>
<name>A0ABR2K5D0_9EUKA</name>
<protein>
    <submittedName>
        <fullName evidence="2">Uncharacterized protein</fullName>
    </submittedName>
</protein>
<evidence type="ECO:0000313" key="3">
    <source>
        <dbReference type="Proteomes" id="UP001470230"/>
    </source>
</evidence>
<feature type="region of interest" description="Disordered" evidence="1">
    <location>
        <begin position="153"/>
        <end position="183"/>
    </location>
</feature>
<proteinExistence type="predicted"/>
<dbReference type="EMBL" id="JAPFFF010000007">
    <property type="protein sequence ID" value="KAK8886319.1"/>
    <property type="molecule type" value="Genomic_DNA"/>
</dbReference>
<feature type="compositionally biased region" description="Low complexity" evidence="1">
    <location>
        <begin position="16"/>
        <end position="25"/>
    </location>
</feature>
<evidence type="ECO:0000256" key="1">
    <source>
        <dbReference type="SAM" id="MobiDB-lite"/>
    </source>
</evidence>
<reference evidence="2 3" key="1">
    <citation type="submission" date="2024-04" db="EMBL/GenBank/DDBJ databases">
        <title>Tritrichomonas musculus Genome.</title>
        <authorList>
            <person name="Alves-Ferreira E."/>
            <person name="Grigg M."/>
            <person name="Lorenzi H."/>
            <person name="Galac M."/>
        </authorList>
    </citation>
    <scope>NUCLEOTIDE SEQUENCE [LARGE SCALE GENOMIC DNA]</scope>
    <source>
        <strain evidence="2 3">EAF2021</strain>
    </source>
</reference>